<protein>
    <recommendedName>
        <fullName evidence="12">Ionotropic receptor</fullName>
    </recommendedName>
</protein>
<comment type="subcellular location">
    <subcellularLocation>
        <location evidence="1">Cell membrane</location>
        <topology evidence="1">Multi-pass membrane protein</topology>
    </subcellularLocation>
</comment>
<feature type="transmembrane region" description="Helical" evidence="8">
    <location>
        <begin position="366"/>
        <end position="388"/>
    </location>
</feature>
<keyword evidence="6" id="KW-0675">Receptor</keyword>
<sequence length="587" mass="67243">MGFFNKVFVLSMVLVVAGCPLRGRQIRNLQERFNFHTIIFPCPGRFWSDTFIKEINSPVLFIVNSSSFDTKRLSNFNNLFIISVGGHQQDLPSISKCTSNFLGILRRGKTILWINYIVRTPSKDTVPYFEYMWTKKILDVVAIFDSESASNQAFTYNPFASFKVENISSQRDIFLDKLGNLHGFPITTLIKRDEPRIFRYKDYNGRTKLGGYGAKIFQAFLKKHNATLEEYLMPNTTYLNIEVLINLLSDGNVSISIHPYAQAGLPTDGSYPIGLMDECIMVPAPQEIIPSKYLLVSFPSQVWMLLFGTAILTLTQNLYLNKFMAGKFELGLAFLDTASALVWQPFGSGARNNSWKQRCVRISVAIFGFFIASIYGSRLASVFVTKLFQPPLETKEDMIRAKLKILMIQVEFEFLRNIIHPQEFRDLIVPAGIDVVKAYRMFFNSSYGYAIPDDRAMLFLLQQKYLKRQLVLYTKVCLATMHVGFNMPMDSPFKDIFSRVLLQTIQSGLYFKWYEDAFDEAVEAGIFTRQITDENMATPISVAHLTLAWTILFGGLSCSLLWFLIEITSKKYLLHAFNNLRRKHNLP</sequence>
<organism evidence="10 11">
    <name type="scientific">Hermetia illucens</name>
    <name type="common">Black soldier fly</name>
    <dbReference type="NCBI Taxonomy" id="343691"/>
    <lineage>
        <taxon>Eukaryota</taxon>
        <taxon>Metazoa</taxon>
        <taxon>Ecdysozoa</taxon>
        <taxon>Arthropoda</taxon>
        <taxon>Hexapoda</taxon>
        <taxon>Insecta</taxon>
        <taxon>Pterygota</taxon>
        <taxon>Neoptera</taxon>
        <taxon>Endopterygota</taxon>
        <taxon>Diptera</taxon>
        <taxon>Brachycera</taxon>
        <taxon>Stratiomyomorpha</taxon>
        <taxon>Stratiomyidae</taxon>
        <taxon>Hermetiinae</taxon>
        <taxon>Hermetia</taxon>
    </lineage>
</organism>
<dbReference type="FunCoup" id="A0A7R8YLC6">
    <property type="interactions" value="14"/>
</dbReference>
<evidence type="ECO:0000256" key="1">
    <source>
        <dbReference type="ARBA" id="ARBA00004651"/>
    </source>
</evidence>
<dbReference type="SUPFAM" id="SSF53850">
    <property type="entry name" value="Periplasmic binding protein-like II"/>
    <property type="match status" value="1"/>
</dbReference>
<keyword evidence="5 8" id="KW-0472">Membrane</keyword>
<keyword evidence="4 8" id="KW-1133">Transmembrane helix</keyword>
<dbReference type="OMA" id="FAYPFTE"/>
<evidence type="ECO:0000256" key="9">
    <source>
        <dbReference type="SAM" id="SignalP"/>
    </source>
</evidence>
<feature type="transmembrane region" description="Helical" evidence="8">
    <location>
        <begin position="302"/>
        <end position="321"/>
    </location>
</feature>
<evidence type="ECO:0000256" key="3">
    <source>
        <dbReference type="ARBA" id="ARBA00022692"/>
    </source>
</evidence>
<reference evidence="10 11" key="1">
    <citation type="submission" date="2020-11" db="EMBL/GenBank/DDBJ databases">
        <authorList>
            <person name="Wallbank WR R."/>
            <person name="Pardo Diaz C."/>
            <person name="Kozak K."/>
            <person name="Martin S."/>
            <person name="Jiggins C."/>
            <person name="Moest M."/>
            <person name="Warren A I."/>
            <person name="Generalovic N T."/>
            <person name="Byers J.R.P. K."/>
            <person name="Montejo-Kovacevich G."/>
            <person name="Yen C E."/>
        </authorList>
    </citation>
    <scope>NUCLEOTIDE SEQUENCE [LARGE SCALE GENOMIC DNA]</scope>
</reference>
<dbReference type="InterPro" id="IPR052192">
    <property type="entry name" value="Insect_Ionotropic_Sensory_Rcpt"/>
</dbReference>
<dbReference type="OrthoDB" id="7969653at2759"/>
<name>A0A7R8YLC6_HERIL</name>
<keyword evidence="3 8" id="KW-0812">Transmembrane</keyword>
<dbReference type="EMBL" id="LR899009">
    <property type="protein sequence ID" value="CAD7076993.1"/>
    <property type="molecule type" value="Genomic_DNA"/>
</dbReference>
<evidence type="ECO:0000256" key="8">
    <source>
        <dbReference type="SAM" id="Phobius"/>
    </source>
</evidence>
<evidence type="ECO:0000256" key="7">
    <source>
        <dbReference type="ARBA" id="ARBA00023180"/>
    </source>
</evidence>
<dbReference type="PANTHER" id="PTHR42643">
    <property type="entry name" value="IONOTROPIC RECEPTOR 20A-RELATED"/>
    <property type="match status" value="1"/>
</dbReference>
<gene>
    <name evidence="10" type="ORF">HERILL_LOCUS372</name>
</gene>
<feature type="chain" id="PRO_5031446459" description="Ionotropic receptor" evidence="9">
    <location>
        <begin position="19"/>
        <end position="587"/>
    </location>
</feature>
<proteinExistence type="predicted"/>
<keyword evidence="11" id="KW-1185">Reference proteome</keyword>
<dbReference type="GO" id="GO:0005886">
    <property type="term" value="C:plasma membrane"/>
    <property type="evidence" value="ECO:0007669"/>
    <property type="project" value="UniProtKB-SubCell"/>
</dbReference>
<dbReference type="InParanoid" id="A0A7R8YLC6"/>
<evidence type="ECO:0008006" key="12">
    <source>
        <dbReference type="Google" id="ProtNLM"/>
    </source>
</evidence>
<dbReference type="AlphaFoldDB" id="A0A7R8YLC6"/>
<evidence type="ECO:0000256" key="2">
    <source>
        <dbReference type="ARBA" id="ARBA00022475"/>
    </source>
</evidence>
<keyword evidence="2" id="KW-1003">Cell membrane</keyword>
<evidence type="ECO:0000256" key="5">
    <source>
        <dbReference type="ARBA" id="ARBA00023136"/>
    </source>
</evidence>
<accession>A0A7R8YLC6</accession>
<dbReference type="Proteomes" id="UP000594454">
    <property type="component" value="Chromosome 1"/>
</dbReference>
<dbReference type="PANTHER" id="PTHR42643:SF41">
    <property type="entry name" value="IONOTROPIC RECEPTOR 20A-RELATED"/>
    <property type="match status" value="1"/>
</dbReference>
<dbReference type="PROSITE" id="PS51257">
    <property type="entry name" value="PROKAR_LIPOPROTEIN"/>
    <property type="match status" value="1"/>
</dbReference>
<evidence type="ECO:0000256" key="6">
    <source>
        <dbReference type="ARBA" id="ARBA00023170"/>
    </source>
</evidence>
<evidence type="ECO:0000313" key="10">
    <source>
        <dbReference type="EMBL" id="CAD7076993.1"/>
    </source>
</evidence>
<evidence type="ECO:0000256" key="4">
    <source>
        <dbReference type="ARBA" id="ARBA00022989"/>
    </source>
</evidence>
<feature type="signal peptide" evidence="9">
    <location>
        <begin position="1"/>
        <end position="18"/>
    </location>
</feature>
<keyword evidence="9" id="KW-0732">Signal</keyword>
<evidence type="ECO:0000313" key="11">
    <source>
        <dbReference type="Proteomes" id="UP000594454"/>
    </source>
</evidence>
<feature type="transmembrane region" description="Helical" evidence="8">
    <location>
        <begin position="542"/>
        <end position="565"/>
    </location>
</feature>
<keyword evidence="7" id="KW-0325">Glycoprotein</keyword>